<dbReference type="InterPro" id="IPR011010">
    <property type="entry name" value="DNA_brk_join_enz"/>
</dbReference>
<protein>
    <submittedName>
        <fullName evidence="6">Molybdate transport system regulatory protein</fullName>
    </submittedName>
</protein>
<dbReference type="Pfam" id="PF03459">
    <property type="entry name" value="TOBE"/>
    <property type="match status" value="2"/>
</dbReference>
<dbReference type="InterPro" id="IPR004606">
    <property type="entry name" value="Mop_domain"/>
</dbReference>
<dbReference type="EMBL" id="JAATJA010000002">
    <property type="protein sequence ID" value="NJB68229.1"/>
    <property type="molecule type" value="Genomic_DNA"/>
</dbReference>
<dbReference type="PROSITE" id="PS51898">
    <property type="entry name" value="TYR_RECOMBINASE"/>
    <property type="match status" value="1"/>
</dbReference>
<proteinExistence type="predicted"/>
<comment type="caution">
    <text evidence="6">The sequence shown here is derived from an EMBL/GenBank/DDBJ whole genome shotgun (WGS) entry which is preliminary data.</text>
</comment>
<accession>A0A846QUB1</accession>
<dbReference type="Gene3D" id="1.10.443.10">
    <property type="entry name" value="Intergrase catalytic core"/>
    <property type="match status" value="1"/>
</dbReference>
<keyword evidence="2" id="KW-0233">DNA recombination</keyword>
<evidence type="ECO:0000259" key="5">
    <source>
        <dbReference type="PROSITE" id="PS51898"/>
    </source>
</evidence>
<keyword evidence="1 3" id="KW-0500">Molybdenum</keyword>
<name>A0A846QUB1_9BACT</name>
<dbReference type="InterPro" id="IPR008995">
    <property type="entry name" value="Mo/tungstate-bd_C_term_dom"/>
</dbReference>
<dbReference type="Gene3D" id="2.40.50.100">
    <property type="match status" value="2"/>
</dbReference>
<dbReference type="RefSeq" id="WP_167941312.1">
    <property type="nucleotide sequence ID" value="NZ_JAATJA010000002.1"/>
</dbReference>
<evidence type="ECO:0000313" key="7">
    <source>
        <dbReference type="Proteomes" id="UP000580856"/>
    </source>
</evidence>
<sequence length="351" mass="38350">MGEQFGVGRRVNPARIFSIPRDVKHLDTVQLEALAASFRRWAVDSPRRDVRVSRRRLCLVFLVLRHTGAKLGEVLALDELRDFDAATGVCRLGRERREVSLPGDVAGELREAVESEDFAPWRGRLLSLDPGHVRRKFYERAQELGLPKEFGNPSVLRRSRAIELLRQDVPLTVVQAILGQASADLTAALMDFSDVDVRRIQRMTVEKEADRRTSARNAFYGKVVDVTRGGIQSMVTLRTLGGHDVSSVVTNDSVEALGIRPGVLLAAEIKAPWVVVVPGAQRPAVASGNVFSGVVERVGLGDVSAEVVVRLEDGTEICAIVTVDSLRVGAFAPGMPAWVVCSAFSVILRAD</sequence>
<dbReference type="InterPro" id="IPR013762">
    <property type="entry name" value="Integrase-like_cat_sf"/>
</dbReference>
<gene>
    <name evidence="6" type="ORF">GGQ74_001902</name>
</gene>
<feature type="domain" description="Tyr recombinase" evidence="5">
    <location>
        <begin position="24"/>
        <end position="205"/>
    </location>
</feature>
<evidence type="ECO:0000313" key="6">
    <source>
        <dbReference type="EMBL" id="NJB68229.1"/>
    </source>
</evidence>
<keyword evidence="7" id="KW-1185">Reference proteome</keyword>
<feature type="domain" description="Mop" evidence="4">
    <location>
        <begin position="212"/>
        <end position="278"/>
    </location>
</feature>
<dbReference type="GO" id="GO:0006310">
    <property type="term" value="P:DNA recombination"/>
    <property type="evidence" value="ECO:0007669"/>
    <property type="project" value="UniProtKB-KW"/>
</dbReference>
<dbReference type="AlphaFoldDB" id="A0A846QUB1"/>
<reference evidence="6 7" key="1">
    <citation type="submission" date="2020-03" db="EMBL/GenBank/DDBJ databases">
        <title>Genomic Encyclopedia of Type Strains, Phase IV (KMG-IV): sequencing the most valuable type-strain genomes for metagenomic binning, comparative biology and taxonomic classification.</title>
        <authorList>
            <person name="Goeker M."/>
        </authorList>
    </citation>
    <scope>NUCLEOTIDE SEQUENCE [LARGE SCALE GENOMIC DNA]</scope>
    <source>
        <strain evidence="6 7">DSM 24233</strain>
    </source>
</reference>
<dbReference type="CDD" id="cd00397">
    <property type="entry name" value="DNA_BRE_C"/>
    <property type="match status" value="1"/>
</dbReference>
<evidence type="ECO:0000259" key="4">
    <source>
        <dbReference type="PROSITE" id="PS51866"/>
    </source>
</evidence>
<evidence type="ECO:0000256" key="3">
    <source>
        <dbReference type="PROSITE-ProRule" id="PRU01213"/>
    </source>
</evidence>
<dbReference type="GO" id="GO:0015074">
    <property type="term" value="P:DNA integration"/>
    <property type="evidence" value="ECO:0007669"/>
    <property type="project" value="InterPro"/>
</dbReference>
<dbReference type="GO" id="GO:0003677">
    <property type="term" value="F:DNA binding"/>
    <property type="evidence" value="ECO:0007669"/>
    <property type="project" value="InterPro"/>
</dbReference>
<dbReference type="Proteomes" id="UP000580856">
    <property type="component" value="Unassembled WGS sequence"/>
</dbReference>
<organism evidence="6 7">
    <name type="scientific">Desulfobaculum xiamenense</name>
    <dbReference type="NCBI Taxonomy" id="995050"/>
    <lineage>
        <taxon>Bacteria</taxon>
        <taxon>Pseudomonadati</taxon>
        <taxon>Thermodesulfobacteriota</taxon>
        <taxon>Desulfovibrionia</taxon>
        <taxon>Desulfovibrionales</taxon>
        <taxon>Desulfovibrionaceae</taxon>
        <taxon>Desulfobaculum</taxon>
    </lineage>
</organism>
<dbReference type="SUPFAM" id="SSF56349">
    <property type="entry name" value="DNA breaking-rejoining enzymes"/>
    <property type="match status" value="1"/>
</dbReference>
<dbReference type="GO" id="GO:0015689">
    <property type="term" value="P:molybdate ion transport"/>
    <property type="evidence" value="ECO:0007669"/>
    <property type="project" value="InterPro"/>
</dbReference>
<evidence type="ECO:0000256" key="2">
    <source>
        <dbReference type="ARBA" id="ARBA00023172"/>
    </source>
</evidence>
<evidence type="ECO:0000256" key="1">
    <source>
        <dbReference type="ARBA" id="ARBA00022505"/>
    </source>
</evidence>
<dbReference type="InterPro" id="IPR002104">
    <property type="entry name" value="Integrase_catalytic"/>
</dbReference>
<feature type="domain" description="Mop" evidence="4">
    <location>
        <begin position="284"/>
        <end position="350"/>
    </location>
</feature>
<dbReference type="NCBIfam" id="TIGR00638">
    <property type="entry name" value="Mop"/>
    <property type="match status" value="1"/>
</dbReference>
<dbReference type="SUPFAM" id="SSF50331">
    <property type="entry name" value="MOP-like"/>
    <property type="match status" value="2"/>
</dbReference>
<dbReference type="InterPro" id="IPR005116">
    <property type="entry name" value="Transp-assoc_OB_typ1"/>
</dbReference>
<dbReference type="PROSITE" id="PS51866">
    <property type="entry name" value="MOP"/>
    <property type="match status" value="2"/>
</dbReference>